<name>A0A9P0DSW0_PHACE</name>
<feature type="chain" id="PRO_5040270654" description="Lipase" evidence="9">
    <location>
        <begin position="23"/>
        <end position="398"/>
    </location>
</feature>
<evidence type="ECO:0000256" key="4">
    <source>
        <dbReference type="ARBA" id="ARBA00022963"/>
    </source>
</evidence>
<organism evidence="11 12">
    <name type="scientific">Phaedon cochleariae</name>
    <name type="common">Mustard beetle</name>
    <dbReference type="NCBI Taxonomy" id="80249"/>
    <lineage>
        <taxon>Eukaryota</taxon>
        <taxon>Metazoa</taxon>
        <taxon>Ecdysozoa</taxon>
        <taxon>Arthropoda</taxon>
        <taxon>Hexapoda</taxon>
        <taxon>Insecta</taxon>
        <taxon>Pterygota</taxon>
        <taxon>Neoptera</taxon>
        <taxon>Endopterygota</taxon>
        <taxon>Coleoptera</taxon>
        <taxon>Polyphaga</taxon>
        <taxon>Cucujiformia</taxon>
        <taxon>Chrysomeloidea</taxon>
        <taxon>Chrysomelidae</taxon>
        <taxon>Chrysomelinae</taxon>
        <taxon>Chrysomelini</taxon>
        <taxon>Phaedon</taxon>
    </lineage>
</organism>
<feature type="domain" description="Partial AB-hydrolase lipase" evidence="10">
    <location>
        <begin position="27"/>
        <end position="85"/>
    </location>
</feature>
<evidence type="ECO:0000313" key="11">
    <source>
        <dbReference type="EMBL" id="CAH1179210.1"/>
    </source>
</evidence>
<dbReference type="FunFam" id="3.40.50.1820:FF:000057">
    <property type="entry name" value="Lipase"/>
    <property type="match status" value="1"/>
</dbReference>
<dbReference type="SUPFAM" id="SSF53474">
    <property type="entry name" value="alpha/beta-Hydrolases"/>
    <property type="match status" value="1"/>
</dbReference>
<feature type="signal peptide" evidence="9">
    <location>
        <begin position="1"/>
        <end position="22"/>
    </location>
</feature>
<dbReference type="PIRSF" id="PIRSF000862">
    <property type="entry name" value="Steryl_ester_lip"/>
    <property type="match status" value="1"/>
</dbReference>
<keyword evidence="3 7" id="KW-0378">Hydrolase</keyword>
<dbReference type="Proteomes" id="UP001153737">
    <property type="component" value="Chromosome 8"/>
</dbReference>
<dbReference type="EMBL" id="OU896714">
    <property type="protein sequence ID" value="CAH1179210.1"/>
    <property type="molecule type" value="Genomic_DNA"/>
</dbReference>
<keyword evidence="4 7" id="KW-0442">Lipid degradation</keyword>
<evidence type="ECO:0000313" key="12">
    <source>
        <dbReference type="Proteomes" id="UP001153737"/>
    </source>
</evidence>
<feature type="active site" description="Nucleophile" evidence="8">
    <location>
        <position position="163"/>
    </location>
</feature>
<protein>
    <recommendedName>
        <fullName evidence="7">Lipase</fullName>
    </recommendedName>
</protein>
<dbReference type="GO" id="GO:0016042">
    <property type="term" value="P:lipid catabolic process"/>
    <property type="evidence" value="ECO:0007669"/>
    <property type="project" value="UniProtKB-KW"/>
</dbReference>
<evidence type="ECO:0000256" key="1">
    <source>
        <dbReference type="ARBA" id="ARBA00010701"/>
    </source>
</evidence>
<dbReference type="Gene3D" id="3.40.50.1820">
    <property type="entry name" value="alpha/beta hydrolase"/>
    <property type="match status" value="1"/>
</dbReference>
<evidence type="ECO:0000256" key="8">
    <source>
        <dbReference type="PIRSR" id="PIRSR000862-1"/>
    </source>
</evidence>
<keyword evidence="2 9" id="KW-0732">Signal</keyword>
<proteinExistence type="inferred from homology"/>
<keyword evidence="5" id="KW-0443">Lipid metabolism</keyword>
<evidence type="ECO:0000256" key="9">
    <source>
        <dbReference type="SAM" id="SignalP"/>
    </source>
</evidence>
<dbReference type="OrthoDB" id="9974421at2759"/>
<feature type="active site" description="Charge relay system" evidence="8">
    <location>
        <position position="341"/>
    </location>
</feature>
<evidence type="ECO:0000256" key="7">
    <source>
        <dbReference type="PIRNR" id="PIRNR000862"/>
    </source>
</evidence>
<dbReference type="GO" id="GO:0016788">
    <property type="term" value="F:hydrolase activity, acting on ester bonds"/>
    <property type="evidence" value="ECO:0007669"/>
    <property type="project" value="InterPro"/>
</dbReference>
<accession>A0A9P0DSW0</accession>
<evidence type="ECO:0000256" key="2">
    <source>
        <dbReference type="ARBA" id="ARBA00022729"/>
    </source>
</evidence>
<sequence>MKILMKFLVFIIIDRFSARVHGYDIIESIENFGYPVETHEVLTEDGYILGLHRIRHGRGSTSNRTNEYPVLINHGMMGSSECFVILGPEKSLGFVLADNGYDVWLENARGSWHSRKHKTLDPDKDRAYWQFSWHEIGVYDIPAIIDYILGVTQKRSLHYIGHSQGATAMFVMGSERPEYNAKVKVAVALAPSALFKNKKNPLLFLVAPLVDLLKALVEYLKLDEFPPPSLISAEQVRFWAVDLCAQSNSPMKLCKRLISVVISSDISLIDSEAIGNLVSIAIAGFSTKQLLHYIQLLKSGDFEKYDFGWDQNLQIYNSRKPPLYDFSKITSPTALIYSATDELVNEKDVKLLRGFLPNVVDFFKVPYKKFGHNNFIIANNIDIVLNKEVMRVMKDYND</sequence>
<reference evidence="11" key="1">
    <citation type="submission" date="2022-01" db="EMBL/GenBank/DDBJ databases">
        <authorList>
            <person name="King R."/>
        </authorList>
    </citation>
    <scope>NUCLEOTIDE SEQUENCE</scope>
</reference>
<dbReference type="PANTHER" id="PTHR11005">
    <property type="entry name" value="LYSOSOMAL ACID LIPASE-RELATED"/>
    <property type="match status" value="1"/>
</dbReference>
<feature type="active site" description="Charge relay system" evidence="8">
    <location>
        <position position="372"/>
    </location>
</feature>
<evidence type="ECO:0000256" key="3">
    <source>
        <dbReference type="ARBA" id="ARBA00022801"/>
    </source>
</evidence>
<evidence type="ECO:0000259" key="10">
    <source>
        <dbReference type="Pfam" id="PF04083"/>
    </source>
</evidence>
<evidence type="ECO:0000256" key="5">
    <source>
        <dbReference type="ARBA" id="ARBA00023098"/>
    </source>
</evidence>
<keyword evidence="12" id="KW-1185">Reference proteome</keyword>
<dbReference type="AlphaFoldDB" id="A0A9P0DSW0"/>
<reference evidence="11" key="2">
    <citation type="submission" date="2022-10" db="EMBL/GenBank/DDBJ databases">
        <authorList>
            <consortium name="ENA_rothamsted_submissions"/>
            <consortium name="culmorum"/>
            <person name="King R."/>
        </authorList>
    </citation>
    <scope>NUCLEOTIDE SEQUENCE</scope>
</reference>
<gene>
    <name evidence="11" type="ORF">PHAECO_LOCUS12223</name>
</gene>
<evidence type="ECO:0000256" key="6">
    <source>
        <dbReference type="ARBA" id="ARBA00023180"/>
    </source>
</evidence>
<dbReference type="InterPro" id="IPR025483">
    <property type="entry name" value="Lipase_euk"/>
</dbReference>
<dbReference type="InterPro" id="IPR006693">
    <property type="entry name" value="AB_hydrolase_lipase"/>
</dbReference>
<comment type="similarity">
    <text evidence="1 7">Belongs to the AB hydrolase superfamily. Lipase family.</text>
</comment>
<dbReference type="InterPro" id="IPR029058">
    <property type="entry name" value="AB_hydrolase_fold"/>
</dbReference>
<keyword evidence="6" id="KW-0325">Glycoprotein</keyword>
<dbReference type="Pfam" id="PF04083">
    <property type="entry name" value="Abhydro_lipase"/>
    <property type="match status" value="1"/>
</dbReference>